<dbReference type="Proteomes" id="UP000093898">
    <property type="component" value="Unassembled WGS sequence"/>
</dbReference>
<sequence>MLLCEPKTQGVQLVSDLLSPSTLDDPYDCYAQLRLVGPVHRVPDTDFYLATTWDAVQEAVSRPEDFSSNLTATLVNAGAQTGTVRPGTFDMGAVDTAGHVLATGDDPRHAHERKLVLPALVAKRIRALEPAIADIARQLWHDAAADGSIEWMSAIGDRLPMTLVARLIGLPDDDVPQLVQWGYGSTELLSGVFDLDHIGTAVETSAQLAGYLYAKFAEAQENPGDNLLGDLARAVAENTVTAEVAVLMLLQLVGAGGESTAGLMGNAARLLATHPDVQEQVRNDPQLVPALLEETLRLESPFRNHHRHIRLDTTLAGVPLPKDGHLLLLWGSANRDPAAFDDPDLLQLGRPNLRNHLAFGKGLHFCVGAALARTEARIGITTLLEATNWFELADAEWVPSLMVRRHLRLELRYR</sequence>
<keyword evidence="3 8" id="KW-0349">Heme</keyword>
<dbReference type="PANTHER" id="PTHR46696">
    <property type="entry name" value="P450, PUTATIVE (EUROFUNG)-RELATED"/>
    <property type="match status" value="1"/>
</dbReference>
<dbReference type="EMBL" id="LZLC01000035">
    <property type="protein sequence ID" value="OBJ45565.1"/>
    <property type="molecule type" value="Genomic_DNA"/>
</dbReference>
<evidence type="ECO:0000256" key="8">
    <source>
        <dbReference type="RuleBase" id="RU000461"/>
    </source>
</evidence>
<comment type="caution">
    <text evidence="9">The sequence shown here is derived from an EMBL/GenBank/DDBJ whole genome shotgun (WGS) entry which is preliminary data.</text>
</comment>
<gene>
    <name evidence="9" type="ORF">A5630_00940</name>
</gene>
<evidence type="ECO:0000313" key="9">
    <source>
        <dbReference type="EMBL" id="OBJ45565.1"/>
    </source>
</evidence>
<dbReference type="InterPro" id="IPR017972">
    <property type="entry name" value="Cyt_P450_CS"/>
</dbReference>
<protein>
    <submittedName>
        <fullName evidence="9">Cytochrome</fullName>
    </submittedName>
</protein>
<evidence type="ECO:0000256" key="3">
    <source>
        <dbReference type="ARBA" id="ARBA00022617"/>
    </source>
</evidence>
<evidence type="ECO:0000256" key="1">
    <source>
        <dbReference type="ARBA" id="ARBA00001971"/>
    </source>
</evidence>
<keyword evidence="5 8" id="KW-0560">Oxidoreductase</keyword>
<keyword evidence="4 8" id="KW-0479">Metal-binding</keyword>
<organism evidence="9 10">
    <name type="scientific">Mycolicibacterium mucogenicum</name>
    <name type="common">Mycobacterium mucogenicum</name>
    <dbReference type="NCBI Taxonomy" id="56689"/>
    <lineage>
        <taxon>Bacteria</taxon>
        <taxon>Bacillati</taxon>
        <taxon>Actinomycetota</taxon>
        <taxon>Actinomycetes</taxon>
        <taxon>Mycobacteriales</taxon>
        <taxon>Mycobacteriaceae</taxon>
        <taxon>Mycolicibacterium</taxon>
    </lineage>
</organism>
<evidence type="ECO:0000256" key="4">
    <source>
        <dbReference type="ARBA" id="ARBA00022723"/>
    </source>
</evidence>
<accession>A0A1A3HBZ1</accession>
<keyword evidence="7 8" id="KW-0503">Monooxygenase</keyword>
<proteinExistence type="inferred from homology"/>
<evidence type="ECO:0000256" key="5">
    <source>
        <dbReference type="ARBA" id="ARBA00023002"/>
    </source>
</evidence>
<dbReference type="GO" id="GO:0036199">
    <property type="term" value="F:cholest-4-en-3-one 26-monooxygenase activity"/>
    <property type="evidence" value="ECO:0007669"/>
    <property type="project" value="TreeGrafter"/>
</dbReference>
<dbReference type="AlphaFoldDB" id="A0A1A3HBZ1"/>
<dbReference type="InterPro" id="IPR036396">
    <property type="entry name" value="Cyt_P450_sf"/>
</dbReference>
<name>A0A1A3HBZ1_MYCMU</name>
<dbReference type="GO" id="GO:0006707">
    <property type="term" value="P:cholesterol catabolic process"/>
    <property type="evidence" value="ECO:0007669"/>
    <property type="project" value="TreeGrafter"/>
</dbReference>
<dbReference type="InterPro" id="IPR001128">
    <property type="entry name" value="Cyt_P450"/>
</dbReference>
<dbReference type="PRINTS" id="PR00359">
    <property type="entry name" value="BP450"/>
</dbReference>
<dbReference type="STRING" id="56689.GCA_001291445_00809"/>
<comment type="cofactor">
    <cofactor evidence="1">
        <name>heme</name>
        <dbReference type="ChEBI" id="CHEBI:30413"/>
    </cofactor>
</comment>
<dbReference type="GO" id="GO:0020037">
    <property type="term" value="F:heme binding"/>
    <property type="evidence" value="ECO:0007669"/>
    <property type="project" value="InterPro"/>
</dbReference>
<dbReference type="GO" id="GO:0005506">
    <property type="term" value="F:iron ion binding"/>
    <property type="evidence" value="ECO:0007669"/>
    <property type="project" value="InterPro"/>
</dbReference>
<evidence type="ECO:0000256" key="2">
    <source>
        <dbReference type="ARBA" id="ARBA00010617"/>
    </source>
</evidence>
<keyword evidence="6 8" id="KW-0408">Iron</keyword>
<dbReference type="SUPFAM" id="SSF48264">
    <property type="entry name" value="Cytochrome P450"/>
    <property type="match status" value="1"/>
</dbReference>
<evidence type="ECO:0000256" key="6">
    <source>
        <dbReference type="ARBA" id="ARBA00023004"/>
    </source>
</evidence>
<dbReference type="Gene3D" id="1.10.630.10">
    <property type="entry name" value="Cytochrome P450"/>
    <property type="match status" value="1"/>
</dbReference>
<dbReference type="InterPro" id="IPR002397">
    <property type="entry name" value="Cyt_P450_B"/>
</dbReference>
<evidence type="ECO:0000256" key="7">
    <source>
        <dbReference type="ARBA" id="ARBA00023033"/>
    </source>
</evidence>
<evidence type="ECO:0000313" key="10">
    <source>
        <dbReference type="Proteomes" id="UP000093898"/>
    </source>
</evidence>
<dbReference type="PANTHER" id="PTHR46696:SF4">
    <property type="entry name" value="BIOTIN BIOSYNTHESIS CYTOCHROME P450"/>
    <property type="match status" value="1"/>
</dbReference>
<dbReference type="PROSITE" id="PS00086">
    <property type="entry name" value="CYTOCHROME_P450"/>
    <property type="match status" value="1"/>
</dbReference>
<comment type="similarity">
    <text evidence="2 8">Belongs to the cytochrome P450 family.</text>
</comment>
<dbReference type="Pfam" id="PF00067">
    <property type="entry name" value="p450"/>
    <property type="match status" value="1"/>
</dbReference>
<reference evidence="9 10" key="1">
    <citation type="submission" date="2016-06" db="EMBL/GenBank/DDBJ databases">
        <authorList>
            <person name="Kjaerup R.B."/>
            <person name="Dalgaard T.S."/>
            <person name="Juul-Madsen H.R."/>
        </authorList>
    </citation>
    <scope>NUCLEOTIDE SEQUENCE [LARGE SCALE GENOMIC DNA]</scope>
    <source>
        <strain evidence="9 10">1127319.6</strain>
    </source>
</reference>
<dbReference type="GO" id="GO:0008395">
    <property type="term" value="F:steroid hydroxylase activity"/>
    <property type="evidence" value="ECO:0007669"/>
    <property type="project" value="TreeGrafter"/>
</dbReference>